<reference evidence="1" key="2">
    <citation type="submission" date="2021-03" db="EMBL/GenBank/DDBJ databases">
        <authorList>
            <person name="Artuso I."/>
            <person name="Turrini P."/>
            <person name="Pirolo M."/>
            <person name="Lugli G.A."/>
            <person name="Ventura M."/>
            <person name="Visca P."/>
        </authorList>
    </citation>
    <scope>NUCLEOTIDE SEQUENCE</scope>
    <source>
        <strain evidence="1">LMG 26462</strain>
    </source>
</reference>
<protein>
    <submittedName>
        <fullName evidence="1">Uncharacterized protein</fullName>
    </submittedName>
</protein>
<organism evidence="1 2">
    <name type="scientific">Aminobacter anthyllidis</name>
    <dbReference type="NCBI Taxonomy" id="1035067"/>
    <lineage>
        <taxon>Bacteria</taxon>
        <taxon>Pseudomonadati</taxon>
        <taxon>Pseudomonadota</taxon>
        <taxon>Alphaproteobacteria</taxon>
        <taxon>Hyphomicrobiales</taxon>
        <taxon>Phyllobacteriaceae</taxon>
        <taxon>Aminobacter</taxon>
    </lineage>
</organism>
<reference evidence="1" key="1">
    <citation type="journal article" date="2021" name="Microorganisms">
        <title>Phylogenomic Reconstruction and Metabolic Potential of the Genus Aminobacter.</title>
        <authorList>
            <person name="Artuso I."/>
            <person name="Turrini P."/>
            <person name="Pirolo M."/>
            <person name="Lugli G.A."/>
            <person name="Ventura M."/>
            <person name="Visca P."/>
        </authorList>
    </citation>
    <scope>NUCLEOTIDE SEQUENCE</scope>
    <source>
        <strain evidence="1">LMG 26462</strain>
    </source>
</reference>
<keyword evidence="2" id="KW-1185">Reference proteome</keyword>
<dbReference type="EMBL" id="JAFLWW010000002">
    <property type="protein sequence ID" value="MBT1155373.1"/>
    <property type="molecule type" value="Genomic_DNA"/>
</dbReference>
<sequence>MPVEHRKLHDDVERQQRLVVGDVLLRLRRHDEGHFQVGRLFQGGLLSLASRNDTALRKGVEKQLCLSTLRADRNHCLARSRHNYLSVDKFGARSRRLTAPWNCIPEDAERGQKLTVQTVHFGRGLLATQLICATLQPIGRFGTKTAAKERFPKAFQCLPD</sequence>
<gene>
    <name evidence="1" type="ORF">J1C56_07185</name>
</gene>
<proteinExistence type="predicted"/>
<dbReference type="Proteomes" id="UP001138921">
    <property type="component" value="Unassembled WGS sequence"/>
</dbReference>
<dbReference type="RefSeq" id="WP_214388347.1">
    <property type="nucleotide sequence ID" value="NZ_JAFLWW010000002.1"/>
</dbReference>
<comment type="caution">
    <text evidence="1">The sequence shown here is derived from an EMBL/GenBank/DDBJ whole genome shotgun (WGS) entry which is preliminary data.</text>
</comment>
<dbReference type="AlphaFoldDB" id="A0A9X1D578"/>
<accession>A0A9X1D578</accession>
<evidence type="ECO:0000313" key="1">
    <source>
        <dbReference type="EMBL" id="MBT1155373.1"/>
    </source>
</evidence>
<evidence type="ECO:0000313" key="2">
    <source>
        <dbReference type="Proteomes" id="UP001138921"/>
    </source>
</evidence>
<name>A0A9X1D578_9HYPH</name>